<evidence type="ECO:0000259" key="2">
    <source>
        <dbReference type="Pfam" id="PF13847"/>
    </source>
</evidence>
<evidence type="ECO:0000256" key="1">
    <source>
        <dbReference type="SAM" id="Coils"/>
    </source>
</evidence>
<dbReference type="Pfam" id="PF13847">
    <property type="entry name" value="Methyltransf_31"/>
    <property type="match status" value="1"/>
</dbReference>
<dbReference type="AlphaFoldDB" id="A0A916VID7"/>
<dbReference type="Proteomes" id="UP000654993">
    <property type="component" value="Unassembled WGS sequence"/>
</dbReference>
<evidence type="ECO:0000313" key="3">
    <source>
        <dbReference type="EMBL" id="GFR39200.1"/>
    </source>
</evidence>
<dbReference type="CDD" id="cd02440">
    <property type="entry name" value="AdoMet_MTases"/>
    <property type="match status" value="1"/>
</dbReference>
<feature type="domain" description="Methyltransferase" evidence="2">
    <location>
        <begin position="36"/>
        <end position="142"/>
    </location>
</feature>
<keyword evidence="1" id="KW-0175">Coiled coil</keyword>
<evidence type="ECO:0000313" key="4">
    <source>
        <dbReference type="Proteomes" id="UP000654993"/>
    </source>
</evidence>
<name>A0A916VID7_9BACL</name>
<dbReference type="PANTHER" id="PTHR43861">
    <property type="entry name" value="TRANS-ACONITATE 2-METHYLTRANSFERASE-RELATED"/>
    <property type="match status" value="1"/>
</dbReference>
<feature type="coiled-coil region" evidence="1">
    <location>
        <begin position="326"/>
        <end position="364"/>
    </location>
</feature>
<dbReference type="InterPro" id="IPR029063">
    <property type="entry name" value="SAM-dependent_MTases_sf"/>
</dbReference>
<keyword evidence="4" id="KW-1185">Reference proteome</keyword>
<gene>
    <name evidence="3" type="ORF">PRECH8_24960</name>
</gene>
<dbReference type="EMBL" id="BMAQ01000036">
    <property type="protein sequence ID" value="GFR39200.1"/>
    <property type="molecule type" value="Genomic_DNA"/>
</dbReference>
<feature type="coiled-coil region" evidence="1">
    <location>
        <begin position="212"/>
        <end position="262"/>
    </location>
</feature>
<organism evidence="3 4">
    <name type="scientific">Insulibacter thermoxylanivorax</name>
    <dbReference type="NCBI Taxonomy" id="2749268"/>
    <lineage>
        <taxon>Bacteria</taxon>
        <taxon>Bacillati</taxon>
        <taxon>Bacillota</taxon>
        <taxon>Bacilli</taxon>
        <taxon>Bacillales</taxon>
        <taxon>Paenibacillaceae</taxon>
        <taxon>Insulibacter</taxon>
    </lineage>
</organism>
<reference evidence="3" key="2">
    <citation type="journal article" date="2021" name="Data Brief">
        <title>Draft genome sequence data of the facultative, thermophilic, xylanolytic bacterium Paenibacillus sp. strain DA-C8.</title>
        <authorList>
            <person name="Chhe C."/>
            <person name="Uke A."/>
            <person name="Baramee S."/>
            <person name="Ungkulpasvich U."/>
            <person name="Tachaapaikoon C."/>
            <person name="Pason P."/>
            <person name="Waeonukul R."/>
            <person name="Ratanakhanokchai K."/>
            <person name="Kosugi A."/>
        </authorList>
    </citation>
    <scope>NUCLEOTIDE SEQUENCE</scope>
    <source>
        <strain evidence="3">DA-C8</strain>
    </source>
</reference>
<dbReference type="Gene3D" id="3.40.50.150">
    <property type="entry name" value="Vaccinia Virus protein VP39"/>
    <property type="match status" value="1"/>
</dbReference>
<dbReference type="SUPFAM" id="SSF53335">
    <property type="entry name" value="S-adenosyl-L-methionine-dependent methyltransferases"/>
    <property type="match status" value="1"/>
</dbReference>
<proteinExistence type="predicted"/>
<dbReference type="InterPro" id="IPR025714">
    <property type="entry name" value="Methyltranfer_dom"/>
</dbReference>
<protein>
    <recommendedName>
        <fullName evidence="2">Methyltransferase domain-containing protein</fullName>
    </recommendedName>
</protein>
<comment type="caution">
    <text evidence="3">The sequence shown here is derived from an EMBL/GenBank/DDBJ whole genome shotgun (WGS) entry which is preliminary data.</text>
</comment>
<sequence length="387" mass="45733">MKKNLDMITQAYFFELGKEFGEQVRTRIHWICERVKGSRVLDVGCSQGITSILLAREGKRVIGLDISEEAIEYANNYLSNESVFTQQNVEFIHSNFTEQKFDEKFDTVIFGEVLEHLFDPKMFMDKALELLDEDGRIIVTVPFGINDYFDHKKTYYLYDLLQLMNDTDLVLAEIKFFGKWIGVVYTKENIEVPIKFDLELLMKLEESFYQVERQYLKTIEKYKNEIDSLRAAQKNNNDNLELEKFITQLAEMKEAINNLSSKKFIGNEFLEAKNERYDLMKEFQDTKQILEGILTSIHQESEKSNERFSLVENLYNSFLQYKDASLINEKESIIKLKKELQNAYEAEERALKQLKKINERYYALKNSKFGRIATLYWRFRKKVGGRT</sequence>
<accession>A0A916VID7</accession>
<reference evidence="3" key="1">
    <citation type="submission" date="2020-08" db="EMBL/GenBank/DDBJ databases">
        <authorList>
            <person name="Uke A."/>
            <person name="Chhe C."/>
            <person name="Baramee S."/>
            <person name="Kosugi A."/>
        </authorList>
    </citation>
    <scope>NUCLEOTIDE SEQUENCE</scope>
    <source>
        <strain evidence="3">DA-C8</strain>
    </source>
</reference>